<accession>A0A1H3XUG6</accession>
<name>A0A1H3XUG6_9BACT</name>
<dbReference type="Gene3D" id="3.40.50.1820">
    <property type="entry name" value="alpha/beta hydrolase"/>
    <property type="match status" value="1"/>
</dbReference>
<dbReference type="AlphaFoldDB" id="A0A1H3XUG6"/>
<dbReference type="PANTHER" id="PTHR46438:SF11">
    <property type="entry name" value="LIPASE-RELATED"/>
    <property type="match status" value="1"/>
</dbReference>
<gene>
    <name evidence="2" type="ORF">SAMN05660909_00499</name>
</gene>
<dbReference type="SUPFAM" id="SSF53474">
    <property type="entry name" value="alpha/beta-Hydrolases"/>
    <property type="match status" value="1"/>
</dbReference>
<reference evidence="3" key="1">
    <citation type="submission" date="2016-10" db="EMBL/GenBank/DDBJ databases">
        <authorList>
            <person name="Varghese N."/>
            <person name="Submissions S."/>
        </authorList>
    </citation>
    <scope>NUCLEOTIDE SEQUENCE [LARGE SCALE GENOMIC DNA]</scope>
    <source>
        <strain evidence="3">DSM 23920</strain>
    </source>
</reference>
<sequence>MSDFYLPYLNSVFHGIVDGSGKDLLICLHGFGESAAHFASLATTLGDVFTIVALDMPLHGQTLWHENRVFRKDDLQAVIDAVLKQFNFTRFSLLGYSMGGRLSLCVVELMPEKIDRLVLAAADGLKNNPWHMFVTQTSVGNWLFKYNTYHPALFFALLNTWKRLGLLNQSVYKFALHRMNEPVKRELVYNVWTNLRRMMPDKKHCKQLLARYNVFTLLVFGKYDRVIPPVLGSRFLDGTFPSRLVVLDKGHQLISAELGLIIKNNLQ</sequence>
<dbReference type="Proteomes" id="UP000199656">
    <property type="component" value="Unassembled WGS sequence"/>
</dbReference>
<dbReference type="InterPro" id="IPR029058">
    <property type="entry name" value="AB_hydrolase_fold"/>
</dbReference>
<dbReference type="PANTHER" id="PTHR46438">
    <property type="entry name" value="ALPHA/BETA-HYDROLASES SUPERFAMILY PROTEIN"/>
    <property type="match status" value="1"/>
</dbReference>
<dbReference type="RefSeq" id="WP_089758355.1">
    <property type="nucleotide sequence ID" value="NZ_BKAT01000010.1"/>
</dbReference>
<organism evidence="2 3">
    <name type="scientific">Chitinophaga terrae</name>
    <name type="common">ex Kim and Jung 2007</name>
    <dbReference type="NCBI Taxonomy" id="408074"/>
    <lineage>
        <taxon>Bacteria</taxon>
        <taxon>Pseudomonadati</taxon>
        <taxon>Bacteroidota</taxon>
        <taxon>Chitinophagia</taxon>
        <taxon>Chitinophagales</taxon>
        <taxon>Chitinophagaceae</taxon>
        <taxon>Chitinophaga</taxon>
    </lineage>
</organism>
<evidence type="ECO:0000313" key="2">
    <source>
        <dbReference type="EMBL" id="SEA03016.1"/>
    </source>
</evidence>
<evidence type="ECO:0000259" key="1">
    <source>
        <dbReference type="Pfam" id="PF00561"/>
    </source>
</evidence>
<proteinExistence type="predicted"/>
<dbReference type="OrthoDB" id="975949at2"/>
<keyword evidence="3" id="KW-1185">Reference proteome</keyword>
<dbReference type="EMBL" id="FNRL01000002">
    <property type="protein sequence ID" value="SEA03016.1"/>
    <property type="molecule type" value="Genomic_DNA"/>
</dbReference>
<feature type="domain" description="AB hydrolase-1" evidence="1">
    <location>
        <begin position="24"/>
        <end position="251"/>
    </location>
</feature>
<dbReference type="STRING" id="408074.SAMN05660909_00499"/>
<dbReference type="Pfam" id="PF00561">
    <property type="entry name" value="Abhydrolase_1"/>
    <property type="match status" value="1"/>
</dbReference>
<dbReference type="InterPro" id="IPR000073">
    <property type="entry name" value="AB_hydrolase_1"/>
</dbReference>
<dbReference type="PRINTS" id="PR00111">
    <property type="entry name" value="ABHYDROLASE"/>
</dbReference>
<protein>
    <submittedName>
        <fullName evidence="2">Pimeloyl-ACP methyl ester carboxylesterase</fullName>
    </submittedName>
</protein>
<evidence type="ECO:0000313" key="3">
    <source>
        <dbReference type="Proteomes" id="UP000199656"/>
    </source>
</evidence>